<dbReference type="PROSITE" id="PS00036">
    <property type="entry name" value="BZIP_BASIC"/>
    <property type="match status" value="1"/>
</dbReference>
<dbReference type="SMART" id="SM00338">
    <property type="entry name" value="BRLZ"/>
    <property type="match status" value="1"/>
</dbReference>
<accession>A0A8H7Q0G9</accession>
<gene>
    <name evidence="3" type="ORF">INT44_009124</name>
</gene>
<evidence type="ECO:0000259" key="2">
    <source>
        <dbReference type="PROSITE" id="PS50217"/>
    </source>
</evidence>
<dbReference type="CDD" id="cd14705">
    <property type="entry name" value="bZIP_Zip1"/>
    <property type="match status" value="1"/>
</dbReference>
<feature type="compositionally biased region" description="Basic and acidic residues" evidence="1">
    <location>
        <begin position="189"/>
        <end position="203"/>
    </location>
</feature>
<feature type="region of interest" description="Disordered" evidence="1">
    <location>
        <begin position="1"/>
        <end position="145"/>
    </location>
</feature>
<dbReference type="AlphaFoldDB" id="A0A8H7Q0G9"/>
<dbReference type="Proteomes" id="UP000612746">
    <property type="component" value="Unassembled WGS sequence"/>
</dbReference>
<dbReference type="SUPFAM" id="SSF57959">
    <property type="entry name" value="Leucine zipper domain"/>
    <property type="match status" value="1"/>
</dbReference>
<comment type="caution">
    <text evidence="3">The sequence shown here is derived from an EMBL/GenBank/DDBJ whole genome shotgun (WGS) entry which is preliminary data.</text>
</comment>
<dbReference type="EMBL" id="JAEPRA010000006">
    <property type="protein sequence ID" value="KAG2184109.1"/>
    <property type="molecule type" value="Genomic_DNA"/>
</dbReference>
<feature type="compositionally biased region" description="Polar residues" evidence="1">
    <location>
        <begin position="46"/>
        <end position="65"/>
    </location>
</feature>
<feature type="region of interest" description="Disordered" evidence="1">
    <location>
        <begin position="178"/>
        <end position="203"/>
    </location>
</feature>
<dbReference type="InterPro" id="IPR046347">
    <property type="entry name" value="bZIP_sf"/>
</dbReference>
<dbReference type="InterPro" id="IPR004827">
    <property type="entry name" value="bZIP"/>
</dbReference>
<evidence type="ECO:0000256" key="1">
    <source>
        <dbReference type="SAM" id="MobiDB-lite"/>
    </source>
</evidence>
<organism evidence="3 4">
    <name type="scientific">Umbelopsis vinacea</name>
    <dbReference type="NCBI Taxonomy" id="44442"/>
    <lineage>
        <taxon>Eukaryota</taxon>
        <taxon>Fungi</taxon>
        <taxon>Fungi incertae sedis</taxon>
        <taxon>Mucoromycota</taxon>
        <taxon>Mucoromycotina</taxon>
        <taxon>Umbelopsidomycetes</taxon>
        <taxon>Umbelopsidales</taxon>
        <taxon>Umbelopsidaceae</taxon>
        <taxon>Umbelopsis</taxon>
    </lineage>
</organism>
<feature type="domain" description="BZIP" evidence="2">
    <location>
        <begin position="120"/>
        <end position="178"/>
    </location>
</feature>
<dbReference type="Gene3D" id="1.20.5.170">
    <property type="match status" value="1"/>
</dbReference>
<protein>
    <recommendedName>
        <fullName evidence="2">BZIP domain-containing protein</fullName>
    </recommendedName>
</protein>
<dbReference type="Pfam" id="PF07716">
    <property type="entry name" value="bZIP_2"/>
    <property type="match status" value="1"/>
</dbReference>
<reference evidence="3" key="1">
    <citation type="submission" date="2020-12" db="EMBL/GenBank/DDBJ databases">
        <title>Metabolic potential, ecology and presence of endohyphal bacteria is reflected in genomic diversity of Mucoromycotina.</title>
        <authorList>
            <person name="Muszewska A."/>
            <person name="Okrasinska A."/>
            <person name="Steczkiewicz K."/>
            <person name="Drgas O."/>
            <person name="Orlowska M."/>
            <person name="Perlinska-Lenart U."/>
            <person name="Aleksandrzak-Piekarczyk T."/>
            <person name="Szatraj K."/>
            <person name="Zielenkiewicz U."/>
            <person name="Pilsyk S."/>
            <person name="Malc E."/>
            <person name="Mieczkowski P."/>
            <person name="Kruszewska J.S."/>
            <person name="Biernat P."/>
            <person name="Pawlowska J."/>
        </authorList>
    </citation>
    <scope>NUCLEOTIDE SEQUENCE</scope>
    <source>
        <strain evidence="3">WA0000051536</strain>
    </source>
</reference>
<dbReference type="GO" id="GO:0003700">
    <property type="term" value="F:DNA-binding transcription factor activity"/>
    <property type="evidence" value="ECO:0007669"/>
    <property type="project" value="InterPro"/>
</dbReference>
<name>A0A8H7Q0G9_9FUNG</name>
<feature type="compositionally biased region" description="Polar residues" evidence="1">
    <location>
        <begin position="7"/>
        <end position="16"/>
    </location>
</feature>
<dbReference type="PROSITE" id="PS50217">
    <property type="entry name" value="BZIP"/>
    <property type="match status" value="1"/>
</dbReference>
<evidence type="ECO:0000313" key="3">
    <source>
        <dbReference type="EMBL" id="KAG2184109.1"/>
    </source>
</evidence>
<feature type="compositionally biased region" description="Low complexity" evidence="1">
    <location>
        <begin position="96"/>
        <end position="112"/>
    </location>
</feature>
<evidence type="ECO:0000313" key="4">
    <source>
        <dbReference type="Proteomes" id="UP000612746"/>
    </source>
</evidence>
<dbReference type="OrthoDB" id="1939598at2759"/>
<sequence length="203" mass="22553">MSREHLSITSLTCTTGSPLYKPPPKPSLHSASNNVYGESPPIKSFDSPTSPSSAASCVSPTQYEGQMSRYHPNSPMYTLDSVRKDMNRQASPADRNSSSGSSYGNQSGYSLSHEPMSLDERRKRNKAASAKYRAKKQSQISQMSSEISQLTEANIDLQKRLQQVYGDNERLRAKLMVLQSQSDQPANDKGIKRSRESDHMPSY</sequence>
<keyword evidence="4" id="KW-1185">Reference proteome</keyword>
<proteinExistence type="predicted"/>